<dbReference type="Proteomes" id="UP000324222">
    <property type="component" value="Unassembled WGS sequence"/>
</dbReference>
<reference evidence="2 3" key="1">
    <citation type="submission" date="2019-05" db="EMBL/GenBank/DDBJ databases">
        <title>Another draft genome of Portunus trituberculatus and its Hox gene families provides insights of decapod evolution.</title>
        <authorList>
            <person name="Jeong J.-H."/>
            <person name="Song I."/>
            <person name="Kim S."/>
            <person name="Choi T."/>
            <person name="Kim D."/>
            <person name="Ryu S."/>
            <person name="Kim W."/>
        </authorList>
    </citation>
    <scope>NUCLEOTIDE SEQUENCE [LARGE SCALE GENOMIC DNA]</scope>
    <source>
        <tissue evidence="2">Muscle</tissue>
    </source>
</reference>
<organism evidence="2 3">
    <name type="scientific">Portunus trituberculatus</name>
    <name type="common">Swimming crab</name>
    <name type="synonym">Neptunus trituberculatus</name>
    <dbReference type="NCBI Taxonomy" id="210409"/>
    <lineage>
        <taxon>Eukaryota</taxon>
        <taxon>Metazoa</taxon>
        <taxon>Ecdysozoa</taxon>
        <taxon>Arthropoda</taxon>
        <taxon>Crustacea</taxon>
        <taxon>Multicrustacea</taxon>
        <taxon>Malacostraca</taxon>
        <taxon>Eumalacostraca</taxon>
        <taxon>Eucarida</taxon>
        <taxon>Decapoda</taxon>
        <taxon>Pleocyemata</taxon>
        <taxon>Brachyura</taxon>
        <taxon>Eubrachyura</taxon>
        <taxon>Portunoidea</taxon>
        <taxon>Portunidae</taxon>
        <taxon>Portuninae</taxon>
        <taxon>Portunus</taxon>
    </lineage>
</organism>
<keyword evidence="3" id="KW-1185">Reference proteome</keyword>
<keyword evidence="1" id="KW-1133">Transmembrane helix</keyword>
<comment type="caution">
    <text evidence="2">The sequence shown here is derived from an EMBL/GenBank/DDBJ whole genome shotgun (WGS) entry which is preliminary data.</text>
</comment>
<accession>A0A5B7HGX5</accession>
<gene>
    <name evidence="2" type="ORF">E2C01_063648</name>
</gene>
<keyword evidence="1" id="KW-0472">Membrane</keyword>
<protein>
    <submittedName>
        <fullName evidence="2">Uncharacterized protein</fullName>
    </submittedName>
</protein>
<proteinExistence type="predicted"/>
<sequence>MEGVRRVSFHASLLSTPLVSMAVLELFLIPPSGSKTLNFEKKTHQQTCWSLSG</sequence>
<dbReference type="AlphaFoldDB" id="A0A5B7HGX5"/>
<evidence type="ECO:0000256" key="1">
    <source>
        <dbReference type="SAM" id="Phobius"/>
    </source>
</evidence>
<keyword evidence="1" id="KW-0812">Transmembrane</keyword>
<name>A0A5B7HGX5_PORTR</name>
<evidence type="ECO:0000313" key="3">
    <source>
        <dbReference type="Proteomes" id="UP000324222"/>
    </source>
</evidence>
<feature type="transmembrane region" description="Helical" evidence="1">
    <location>
        <begin position="7"/>
        <end position="29"/>
    </location>
</feature>
<dbReference type="EMBL" id="VSRR010029398">
    <property type="protein sequence ID" value="MPC69423.1"/>
    <property type="molecule type" value="Genomic_DNA"/>
</dbReference>
<evidence type="ECO:0000313" key="2">
    <source>
        <dbReference type="EMBL" id="MPC69423.1"/>
    </source>
</evidence>